<evidence type="ECO:0000259" key="4">
    <source>
        <dbReference type="Pfam" id="PF08245"/>
    </source>
</evidence>
<dbReference type="Proteomes" id="UP000177682">
    <property type="component" value="Unassembled WGS sequence"/>
</dbReference>
<dbReference type="Pfam" id="PF08245">
    <property type="entry name" value="Mur_ligase_M"/>
    <property type="match status" value="1"/>
</dbReference>
<feature type="domain" description="Mur ligase central" evidence="4">
    <location>
        <begin position="46"/>
        <end position="254"/>
    </location>
</feature>
<keyword evidence="2" id="KW-0133">Cell shape</keyword>
<dbReference type="InterPro" id="IPR005761">
    <property type="entry name" value="UDP-N-AcMur-Glu-dNH2Pim_ligase"/>
</dbReference>
<comment type="similarity">
    <text evidence="1">Belongs to the MurCDEF family. MurE subfamily.</text>
</comment>
<dbReference type="InterPro" id="IPR036615">
    <property type="entry name" value="Mur_ligase_C_dom_sf"/>
</dbReference>
<dbReference type="Pfam" id="PF02875">
    <property type="entry name" value="Mur_ligase_C"/>
    <property type="match status" value="1"/>
</dbReference>
<keyword evidence="2" id="KW-0132">Cell division</keyword>
<gene>
    <name evidence="5" type="ORF">A3E29_04575</name>
</gene>
<keyword evidence="2" id="KW-0961">Cell wall biogenesis/degradation</keyword>
<dbReference type="InterPro" id="IPR036565">
    <property type="entry name" value="Mur-like_cat_sf"/>
</dbReference>
<dbReference type="GO" id="GO:0051301">
    <property type="term" value="P:cell division"/>
    <property type="evidence" value="ECO:0007669"/>
    <property type="project" value="UniProtKB-KW"/>
</dbReference>
<sequence length="439" mass="48846">MINYKLKNFIKKFIPKFLLGWYHLMLAHLANFIYGRPSENLIVIGVTGTNGKSTTVNLIAEILREARHKVVVSSTVSFSDGKNEWLNNLKMTMPGRFFLQRLLAQGVRNGAGFAVIESSSEGILQHRQVGLHYDCLVFTNLTPEHLEAHGGFKNYKQSKLKYFETLQNLPHKTIAKQRVPKIIAANIDDRAAAEFLNFSVDQKITYGQAEVANIRGMDLKASERGVAFRVADVDFSLNLKGIFDLYNALAAIAITSRLGIDLSLARHALEKIPNVPGRMELVDEGQAFQVLVDYAYEPAALKQVYATIKNWSEKNIIQILGSTGGGRDQARRPVLGRLAAENANVVILTTDDPYDDDPQTIMDEMAAGSMAQGKLLNQNLYKIPDRRAAMAKAFALAQANDLILITGKGAEQKMAVRGGYIPWDDRTVAREELKKILQK</sequence>
<evidence type="ECO:0000313" key="5">
    <source>
        <dbReference type="EMBL" id="OGE90334.1"/>
    </source>
</evidence>
<dbReference type="GO" id="GO:0009252">
    <property type="term" value="P:peptidoglycan biosynthetic process"/>
    <property type="evidence" value="ECO:0007669"/>
    <property type="project" value="UniProtKB-UniPathway"/>
</dbReference>
<dbReference type="GO" id="GO:0008360">
    <property type="term" value="P:regulation of cell shape"/>
    <property type="evidence" value="ECO:0007669"/>
    <property type="project" value="UniProtKB-KW"/>
</dbReference>
<dbReference type="GO" id="GO:0071555">
    <property type="term" value="P:cell wall organization"/>
    <property type="evidence" value="ECO:0007669"/>
    <property type="project" value="UniProtKB-KW"/>
</dbReference>
<comment type="subcellular location">
    <subcellularLocation>
        <location evidence="2">Cytoplasm</location>
    </subcellularLocation>
</comment>
<comment type="pathway">
    <text evidence="2">Cell wall biogenesis; peptidoglycan biosynthesis.</text>
</comment>
<evidence type="ECO:0000256" key="2">
    <source>
        <dbReference type="RuleBase" id="RU004135"/>
    </source>
</evidence>
<dbReference type="PANTHER" id="PTHR23135:SF4">
    <property type="entry name" value="UDP-N-ACETYLMURAMOYL-L-ALANYL-D-GLUTAMATE--2,6-DIAMINOPIMELATE LIGASE MURE HOMOLOG, CHLOROPLASTIC"/>
    <property type="match status" value="1"/>
</dbReference>
<keyword evidence="2" id="KW-0131">Cell cycle</keyword>
<dbReference type="SUPFAM" id="SSF53244">
    <property type="entry name" value="MurD-like peptide ligases, peptide-binding domain"/>
    <property type="match status" value="1"/>
</dbReference>
<dbReference type="NCBIfam" id="TIGR01085">
    <property type="entry name" value="murE"/>
    <property type="match status" value="1"/>
</dbReference>
<protein>
    <recommendedName>
        <fullName evidence="7">UDP-N-acetylmuramyl-tripeptide synthetase</fullName>
    </recommendedName>
</protein>
<dbReference type="AlphaFoldDB" id="A0A1F5PKK2"/>
<dbReference type="GO" id="GO:0005737">
    <property type="term" value="C:cytoplasm"/>
    <property type="evidence" value="ECO:0007669"/>
    <property type="project" value="UniProtKB-SubCell"/>
</dbReference>
<dbReference type="InterPro" id="IPR004101">
    <property type="entry name" value="Mur_ligase_C"/>
</dbReference>
<name>A0A1F5PKK2_9BACT</name>
<dbReference type="UniPathway" id="UPA00219"/>
<evidence type="ECO:0008006" key="7">
    <source>
        <dbReference type="Google" id="ProtNLM"/>
    </source>
</evidence>
<keyword evidence="2" id="KW-0573">Peptidoglycan synthesis</keyword>
<feature type="domain" description="Mur ligase C-terminal" evidence="3">
    <location>
        <begin position="277"/>
        <end position="409"/>
    </location>
</feature>
<reference evidence="5 6" key="1">
    <citation type="journal article" date="2016" name="Nat. Commun.">
        <title>Thousands of microbial genomes shed light on interconnected biogeochemical processes in an aquifer system.</title>
        <authorList>
            <person name="Anantharaman K."/>
            <person name="Brown C.T."/>
            <person name="Hug L.A."/>
            <person name="Sharon I."/>
            <person name="Castelle C.J."/>
            <person name="Probst A.J."/>
            <person name="Thomas B.C."/>
            <person name="Singh A."/>
            <person name="Wilkins M.J."/>
            <person name="Karaoz U."/>
            <person name="Brodie E.L."/>
            <person name="Williams K.H."/>
            <person name="Hubbard S.S."/>
            <person name="Banfield J.F."/>
        </authorList>
    </citation>
    <scope>NUCLEOTIDE SEQUENCE [LARGE SCALE GENOMIC DNA]</scope>
</reference>
<evidence type="ECO:0000256" key="1">
    <source>
        <dbReference type="ARBA" id="ARBA00005898"/>
    </source>
</evidence>
<proteinExistence type="inferred from homology"/>
<evidence type="ECO:0000259" key="3">
    <source>
        <dbReference type="Pfam" id="PF02875"/>
    </source>
</evidence>
<organism evidence="5 6">
    <name type="scientific">Candidatus Doudnabacteria bacterium RIFCSPHIGHO2_12_FULL_48_16</name>
    <dbReference type="NCBI Taxonomy" id="1817838"/>
    <lineage>
        <taxon>Bacteria</taxon>
        <taxon>Candidatus Doudnaibacteriota</taxon>
    </lineage>
</organism>
<dbReference type="SUPFAM" id="SSF53623">
    <property type="entry name" value="MurD-like peptide ligases, catalytic domain"/>
    <property type="match status" value="1"/>
</dbReference>
<dbReference type="InterPro" id="IPR013221">
    <property type="entry name" value="Mur_ligase_cen"/>
</dbReference>
<dbReference type="GO" id="GO:0016881">
    <property type="term" value="F:acid-amino acid ligase activity"/>
    <property type="evidence" value="ECO:0007669"/>
    <property type="project" value="InterPro"/>
</dbReference>
<accession>A0A1F5PKK2</accession>
<comment type="caution">
    <text evidence="5">The sequence shown here is derived from an EMBL/GenBank/DDBJ whole genome shotgun (WGS) entry which is preliminary data.</text>
</comment>
<dbReference type="Gene3D" id="3.40.1190.10">
    <property type="entry name" value="Mur-like, catalytic domain"/>
    <property type="match status" value="1"/>
</dbReference>
<evidence type="ECO:0000313" key="6">
    <source>
        <dbReference type="Proteomes" id="UP000177682"/>
    </source>
</evidence>
<dbReference type="GO" id="GO:0005524">
    <property type="term" value="F:ATP binding"/>
    <property type="evidence" value="ECO:0007669"/>
    <property type="project" value="InterPro"/>
</dbReference>
<dbReference type="EMBL" id="MFEY01000007">
    <property type="protein sequence ID" value="OGE90334.1"/>
    <property type="molecule type" value="Genomic_DNA"/>
</dbReference>
<dbReference type="Gene3D" id="3.90.190.20">
    <property type="entry name" value="Mur ligase, C-terminal domain"/>
    <property type="match status" value="1"/>
</dbReference>
<dbReference type="PANTHER" id="PTHR23135">
    <property type="entry name" value="MUR LIGASE FAMILY MEMBER"/>
    <property type="match status" value="1"/>
</dbReference>